<sequence>MYPGFHARTTPGKAAVVMADSGETLTYGDLDVNSARLARVLRERGLRPGDHLALLTDNAPRAFEVYWAAMRSGLYITVVNNHLSAEEVAYIVDDCGARAFVTSVACTDVAAGIVDATPAVELRLAYGGPVAGHENYEDVLDGVSAEPLEDEPAGYDMLYSSGTTGRPKGIEAPLPGRPVAEVGNSFVRSLAGPYRLNADTIYLSPAPIYHASPLRFIGAVHGVGGTVVVMRKFDAEIALRCIETYRVTHSQWVPTHFVRMLKLPAATRAGYDVSSMTIAMHSAAPCPVDVKQAMLEWWGPVLYEGYSSTEGHGATFIGPDEWLTKPGSVGRAIVGTLHICDDDGTEVPAGVDGQVYFERKRVSFTYRNDDTKTRSVQHPQHPTWLATGDIGHVDEDGYLYLTDRTSFMIISGGVNIYPQETENVLTMHPAVHDVAVIGTPDPEMGQSVTAVVQPVDFDAAGPELAAELIDYTRGHIAHYKAPRRVDFVRTLPRTETGKLVKRQIADRYLTDQTAAPAAAATPVTTLPGGLVR</sequence>
<reference evidence="4" key="1">
    <citation type="journal article" date="2019" name="Int. J. Syst. Evol. Microbiol.">
        <title>The Global Catalogue of Microorganisms (GCM) 10K type strain sequencing project: providing services to taxonomists for standard genome sequencing and annotation.</title>
        <authorList>
            <consortium name="The Broad Institute Genomics Platform"/>
            <consortium name="The Broad Institute Genome Sequencing Center for Infectious Disease"/>
            <person name="Wu L."/>
            <person name="Ma J."/>
        </authorList>
    </citation>
    <scope>NUCLEOTIDE SEQUENCE [LARGE SCALE GENOMIC DNA]</scope>
    <source>
        <strain evidence="4">JCM 16923</strain>
    </source>
</reference>
<evidence type="ECO:0000313" key="3">
    <source>
        <dbReference type="EMBL" id="GAA3954502.1"/>
    </source>
</evidence>
<evidence type="ECO:0000313" key="4">
    <source>
        <dbReference type="Proteomes" id="UP001418444"/>
    </source>
</evidence>
<feature type="domain" description="AMP-dependent synthetase/ligase" evidence="1">
    <location>
        <begin position="6"/>
        <end position="363"/>
    </location>
</feature>
<dbReference type="PANTHER" id="PTHR24096">
    <property type="entry name" value="LONG-CHAIN-FATTY-ACID--COA LIGASE"/>
    <property type="match status" value="1"/>
</dbReference>
<dbReference type="InterPro" id="IPR045851">
    <property type="entry name" value="AMP-bd_C_sf"/>
</dbReference>
<name>A0ABP7NUP2_9ACTN</name>
<evidence type="ECO:0000259" key="2">
    <source>
        <dbReference type="Pfam" id="PF13193"/>
    </source>
</evidence>
<dbReference type="Pfam" id="PF00501">
    <property type="entry name" value="AMP-binding"/>
    <property type="match status" value="1"/>
</dbReference>
<accession>A0ABP7NUP2</accession>
<keyword evidence="4" id="KW-1185">Reference proteome</keyword>
<dbReference type="Proteomes" id="UP001418444">
    <property type="component" value="Unassembled WGS sequence"/>
</dbReference>
<dbReference type="Gene3D" id="3.40.50.12780">
    <property type="entry name" value="N-terminal domain of ligase-like"/>
    <property type="match status" value="1"/>
</dbReference>
<dbReference type="InterPro" id="IPR020845">
    <property type="entry name" value="AMP-binding_CS"/>
</dbReference>
<dbReference type="InterPro" id="IPR000873">
    <property type="entry name" value="AMP-dep_synth/lig_dom"/>
</dbReference>
<dbReference type="SUPFAM" id="SSF56801">
    <property type="entry name" value="Acetyl-CoA synthetase-like"/>
    <property type="match status" value="1"/>
</dbReference>
<dbReference type="EMBL" id="BAAAZW010000003">
    <property type="protein sequence ID" value="GAA3954502.1"/>
    <property type="molecule type" value="Genomic_DNA"/>
</dbReference>
<dbReference type="InterPro" id="IPR042099">
    <property type="entry name" value="ANL_N_sf"/>
</dbReference>
<dbReference type="PANTHER" id="PTHR24096:SF323">
    <property type="entry name" value="BLR3536 PROTEIN"/>
    <property type="match status" value="1"/>
</dbReference>
<protein>
    <submittedName>
        <fullName evidence="3">Acyl-CoA synthetase</fullName>
    </submittedName>
</protein>
<feature type="domain" description="AMP-binding enzyme C-terminal" evidence="2">
    <location>
        <begin position="420"/>
        <end position="498"/>
    </location>
</feature>
<evidence type="ECO:0000259" key="1">
    <source>
        <dbReference type="Pfam" id="PF00501"/>
    </source>
</evidence>
<dbReference type="Pfam" id="PF13193">
    <property type="entry name" value="AMP-binding_C"/>
    <property type="match status" value="1"/>
</dbReference>
<gene>
    <name evidence="3" type="ORF">GCM10022231_11170</name>
</gene>
<organism evidence="3 4">
    <name type="scientific">Gordonia caeni</name>
    <dbReference type="NCBI Taxonomy" id="1007097"/>
    <lineage>
        <taxon>Bacteria</taxon>
        <taxon>Bacillati</taxon>
        <taxon>Actinomycetota</taxon>
        <taxon>Actinomycetes</taxon>
        <taxon>Mycobacteriales</taxon>
        <taxon>Gordoniaceae</taxon>
        <taxon>Gordonia</taxon>
    </lineage>
</organism>
<comment type="caution">
    <text evidence="3">The sequence shown here is derived from an EMBL/GenBank/DDBJ whole genome shotgun (WGS) entry which is preliminary data.</text>
</comment>
<dbReference type="Gene3D" id="3.30.300.30">
    <property type="match status" value="1"/>
</dbReference>
<dbReference type="PROSITE" id="PS00455">
    <property type="entry name" value="AMP_BINDING"/>
    <property type="match status" value="1"/>
</dbReference>
<proteinExistence type="predicted"/>
<dbReference type="InterPro" id="IPR025110">
    <property type="entry name" value="AMP-bd_C"/>
</dbReference>
<dbReference type="RefSeq" id="WP_344781497.1">
    <property type="nucleotide sequence ID" value="NZ_BAAAZW010000003.1"/>
</dbReference>